<comment type="caution">
    <text evidence="3">The sequence shown here is derived from an EMBL/GenBank/DDBJ whole genome shotgun (WGS) entry which is preliminary data.</text>
</comment>
<dbReference type="PIRSF" id="PIRSF020419">
    <property type="entry name" value="Fe_uptake_reg_CjrA_prd"/>
    <property type="match status" value="1"/>
</dbReference>
<dbReference type="Gene3D" id="3.40.50.11550">
    <property type="match status" value="2"/>
</dbReference>
<evidence type="ECO:0000313" key="3">
    <source>
        <dbReference type="EMBL" id="MBK1669673.1"/>
    </source>
</evidence>
<gene>
    <name evidence="3" type="ORF">CKO28_16665</name>
</gene>
<dbReference type="SUPFAM" id="SSF159501">
    <property type="entry name" value="EreA/ChaN-like"/>
    <property type="match status" value="1"/>
</dbReference>
<dbReference type="Pfam" id="PF04187">
    <property type="entry name" value="Cofac_haem_bdg"/>
    <property type="match status" value="1"/>
</dbReference>
<evidence type="ECO:0000259" key="2">
    <source>
        <dbReference type="Pfam" id="PF04187"/>
    </source>
</evidence>
<accession>A0ABS1DHB4</accession>
<keyword evidence="1" id="KW-0732">Signal</keyword>
<feature type="domain" description="Haem-binding uptake Tiki superfamily ChaN" evidence="2">
    <location>
        <begin position="64"/>
        <end position="270"/>
    </location>
</feature>
<evidence type="ECO:0000256" key="1">
    <source>
        <dbReference type="SAM" id="SignalP"/>
    </source>
</evidence>
<proteinExistence type="predicted"/>
<organism evidence="3 4">
    <name type="scientific">Rhodovibrio sodomensis</name>
    <dbReference type="NCBI Taxonomy" id="1088"/>
    <lineage>
        <taxon>Bacteria</taxon>
        <taxon>Pseudomonadati</taxon>
        <taxon>Pseudomonadota</taxon>
        <taxon>Alphaproteobacteria</taxon>
        <taxon>Rhodospirillales</taxon>
        <taxon>Rhodovibrionaceae</taxon>
        <taxon>Rhodovibrio</taxon>
    </lineage>
</organism>
<dbReference type="RefSeq" id="WP_200342012.1">
    <property type="nucleotide sequence ID" value="NZ_NRRL01000057.1"/>
</dbReference>
<feature type="signal peptide" evidence="1">
    <location>
        <begin position="1"/>
        <end position="26"/>
    </location>
</feature>
<name>A0ABS1DHB4_9PROT</name>
<dbReference type="CDD" id="cd14727">
    <property type="entry name" value="ChanN-like"/>
    <property type="match status" value="1"/>
</dbReference>
<dbReference type="InterPro" id="IPR016773">
    <property type="entry name" value="Fe3_uptake_reg_CjrA_prd"/>
</dbReference>
<keyword evidence="4" id="KW-1185">Reference proteome</keyword>
<reference evidence="3 4" key="1">
    <citation type="journal article" date="2020" name="Microorganisms">
        <title>Osmotic Adaptation and Compatible Solute Biosynthesis of Phototrophic Bacteria as Revealed from Genome Analyses.</title>
        <authorList>
            <person name="Imhoff J.F."/>
            <person name="Rahn T."/>
            <person name="Kunzel S."/>
            <person name="Keller A."/>
            <person name="Neulinger S.C."/>
        </authorList>
    </citation>
    <scope>NUCLEOTIDE SEQUENCE [LARGE SCALE GENOMIC DNA]</scope>
    <source>
        <strain evidence="3 4">DSM 9895</strain>
    </source>
</reference>
<protein>
    <recommendedName>
        <fullName evidence="2">Haem-binding uptake Tiki superfamily ChaN domain-containing protein</fullName>
    </recommendedName>
</protein>
<dbReference type="Proteomes" id="UP001296873">
    <property type="component" value="Unassembled WGS sequence"/>
</dbReference>
<dbReference type="InterPro" id="IPR007314">
    <property type="entry name" value="Cofac_haem-bd_dom"/>
</dbReference>
<evidence type="ECO:0000313" key="4">
    <source>
        <dbReference type="Proteomes" id="UP001296873"/>
    </source>
</evidence>
<sequence length="339" mass="36470">MTMHRLITALAAGALAAASLALPVRAAEIPPVPALETPLHRDQPLVGTVYDVAAGETVEPRAVAEAAARARFVILGERHDNPDHHALQAWVVRAMTAQGRTPAVAFEMIGQGQVPALESYLNAHPDDAAGLGPAVQWEQRGWPAWESYRPIAEAALSADLPILAANPSPGESRTVGRQGFGALDAERTAALALDTPLPEAQRDQLLSELRAGHCNLMPKDAMGPMANVQRLRDAVMADTLIAAARAQDRGAVLIAGGGHARADRAVPWYLRQRLNDPDVLVVRFREVRPEATEPAAYLPEQPPGAPRAYDYVWFTPANERGDPCAELKKRMQRHGSDGE</sequence>
<feature type="chain" id="PRO_5047486059" description="Haem-binding uptake Tiki superfamily ChaN domain-containing protein" evidence="1">
    <location>
        <begin position="27"/>
        <end position="339"/>
    </location>
</feature>
<dbReference type="EMBL" id="NRRL01000057">
    <property type="protein sequence ID" value="MBK1669673.1"/>
    <property type="molecule type" value="Genomic_DNA"/>
</dbReference>